<dbReference type="OrthoDB" id="700427at2"/>
<dbReference type="PANTHER" id="PTHR30273">
    <property type="entry name" value="PERIPLASMIC SIGNAL SENSOR AND SIGMA FACTOR ACTIVATOR FECR-RELATED"/>
    <property type="match status" value="1"/>
</dbReference>
<gene>
    <name evidence="4" type="ORF">EZ444_20560</name>
</gene>
<dbReference type="PANTHER" id="PTHR30273:SF2">
    <property type="entry name" value="PROTEIN FECR"/>
    <property type="match status" value="1"/>
</dbReference>
<keyword evidence="5" id="KW-1185">Reference proteome</keyword>
<sequence>MGKTNSRFKKDIDQQAITWFHQTDDKIPFDAFGDVDKENRIKDEIFDLVRQKINPHKSFKLFFIRAAAAILLIASIGVALYRANDTVGLNKNQVWMTYTSKAGETKTITLTDRSVITLRPGTKLYVPATFTTSNKRIVKLEGGEAYFSIARNPERPFIVQSGQISTQVLGTAFNIKNKADLTEVEVAVSHGKVQVNNKDHRLAYLSKGELIRFNTKSGTFKLDSINTNYVAAWNKSTMDLDNVSFKELGYIFNSCYGIELLAPDGGIAELRYTFSISKTDNAQRILKIIAKIHGLHTRTENGKVILYR</sequence>
<reference evidence="4 5" key="1">
    <citation type="submission" date="2019-02" db="EMBL/GenBank/DDBJ databases">
        <title>Pedobacter sp. RP-3-8 sp. nov., isolated from Arctic soil.</title>
        <authorList>
            <person name="Dahal R.H."/>
        </authorList>
    </citation>
    <scope>NUCLEOTIDE SEQUENCE [LARGE SCALE GENOMIC DNA]</scope>
    <source>
        <strain evidence="4 5">RP-3-8</strain>
    </source>
</reference>
<dbReference type="RefSeq" id="WP_131611030.1">
    <property type="nucleotide sequence ID" value="NZ_SJSM01000017.1"/>
</dbReference>
<dbReference type="Pfam" id="PF04773">
    <property type="entry name" value="FecR"/>
    <property type="match status" value="1"/>
</dbReference>
<feature type="domain" description="Protein FecR C-terminal" evidence="3">
    <location>
        <begin position="240"/>
        <end position="305"/>
    </location>
</feature>
<keyword evidence="1" id="KW-1133">Transmembrane helix</keyword>
<dbReference type="AlphaFoldDB" id="A0A4R0MT37"/>
<keyword evidence="1" id="KW-0472">Membrane</keyword>
<evidence type="ECO:0000256" key="1">
    <source>
        <dbReference type="SAM" id="Phobius"/>
    </source>
</evidence>
<evidence type="ECO:0000259" key="3">
    <source>
        <dbReference type="Pfam" id="PF16344"/>
    </source>
</evidence>
<comment type="caution">
    <text evidence="4">The sequence shown here is derived from an EMBL/GenBank/DDBJ whole genome shotgun (WGS) entry which is preliminary data.</text>
</comment>
<feature type="domain" description="FecR protein" evidence="2">
    <location>
        <begin position="97"/>
        <end position="193"/>
    </location>
</feature>
<dbReference type="EMBL" id="SJSM01000017">
    <property type="protein sequence ID" value="TCC89963.1"/>
    <property type="molecule type" value="Genomic_DNA"/>
</dbReference>
<accession>A0A4R0MT37</accession>
<dbReference type="Gene3D" id="2.60.120.1440">
    <property type="match status" value="1"/>
</dbReference>
<evidence type="ECO:0000313" key="4">
    <source>
        <dbReference type="EMBL" id="TCC89963.1"/>
    </source>
</evidence>
<protein>
    <submittedName>
        <fullName evidence="4">FecR family protein</fullName>
    </submittedName>
</protein>
<dbReference type="InterPro" id="IPR012373">
    <property type="entry name" value="Ferrdict_sens_TM"/>
</dbReference>
<dbReference type="InterPro" id="IPR032508">
    <property type="entry name" value="FecR_C"/>
</dbReference>
<evidence type="ECO:0000259" key="2">
    <source>
        <dbReference type="Pfam" id="PF04773"/>
    </source>
</evidence>
<dbReference type="GO" id="GO:0016989">
    <property type="term" value="F:sigma factor antagonist activity"/>
    <property type="evidence" value="ECO:0007669"/>
    <property type="project" value="TreeGrafter"/>
</dbReference>
<name>A0A4R0MT37_9SPHI</name>
<dbReference type="Pfam" id="PF16344">
    <property type="entry name" value="FecR_C"/>
    <property type="match status" value="1"/>
</dbReference>
<dbReference type="Proteomes" id="UP000291117">
    <property type="component" value="Unassembled WGS sequence"/>
</dbReference>
<feature type="transmembrane region" description="Helical" evidence="1">
    <location>
        <begin position="62"/>
        <end position="81"/>
    </location>
</feature>
<dbReference type="InterPro" id="IPR006860">
    <property type="entry name" value="FecR"/>
</dbReference>
<proteinExistence type="predicted"/>
<evidence type="ECO:0000313" key="5">
    <source>
        <dbReference type="Proteomes" id="UP000291117"/>
    </source>
</evidence>
<organism evidence="4 5">
    <name type="scientific">Pedobacter hiemivivus</name>
    <dbReference type="NCBI Taxonomy" id="2530454"/>
    <lineage>
        <taxon>Bacteria</taxon>
        <taxon>Pseudomonadati</taxon>
        <taxon>Bacteroidota</taxon>
        <taxon>Sphingobacteriia</taxon>
        <taxon>Sphingobacteriales</taxon>
        <taxon>Sphingobacteriaceae</taxon>
        <taxon>Pedobacter</taxon>
    </lineage>
</organism>
<keyword evidence="1" id="KW-0812">Transmembrane</keyword>
<dbReference type="Gene3D" id="3.55.50.30">
    <property type="match status" value="1"/>
</dbReference>